<evidence type="ECO:0000313" key="2">
    <source>
        <dbReference type="Proteomes" id="UP001062846"/>
    </source>
</evidence>
<organism evidence="1 2">
    <name type="scientific">Rhododendron molle</name>
    <name type="common">Chinese azalea</name>
    <name type="synonym">Azalea mollis</name>
    <dbReference type="NCBI Taxonomy" id="49168"/>
    <lineage>
        <taxon>Eukaryota</taxon>
        <taxon>Viridiplantae</taxon>
        <taxon>Streptophyta</taxon>
        <taxon>Embryophyta</taxon>
        <taxon>Tracheophyta</taxon>
        <taxon>Spermatophyta</taxon>
        <taxon>Magnoliopsida</taxon>
        <taxon>eudicotyledons</taxon>
        <taxon>Gunneridae</taxon>
        <taxon>Pentapetalae</taxon>
        <taxon>asterids</taxon>
        <taxon>Ericales</taxon>
        <taxon>Ericaceae</taxon>
        <taxon>Ericoideae</taxon>
        <taxon>Rhodoreae</taxon>
        <taxon>Rhododendron</taxon>
    </lineage>
</organism>
<gene>
    <name evidence="1" type="ORF">RHMOL_Rhmol07G0219800</name>
</gene>
<protein>
    <submittedName>
        <fullName evidence="1">Uncharacterized protein</fullName>
    </submittedName>
</protein>
<sequence>MSISGRRRWLCSLVPIPGKRLESNLGLTRQLGGVTQWVESVGWFLIVGLASAGVPMLKSWLFWCSEWTNDIGFVPCYSEEDIRRMPALQGHEYPSKPDLDAQPSHLLR</sequence>
<proteinExistence type="predicted"/>
<evidence type="ECO:0000313" key="1">
    <source>
        <dbReference type="EMBL" id="KAI8547750.1"/>
    </source>
</evidence>
<comment type="caution">
    <text evidence="1">The sequence shown here is derived from an EMBL/GenBank/DDBJ whole genome shotgun (WGS) entry which is preliminary data.</text>
</comment>
<name>A0ACC0N3K7_RHOML</name>
<keyword evidence="2" id="KW-1185">Reference proteome</keyword>
<dbReference type="Proteomes" id="UP001062846">
    <property type="component" value="Chromosome 7"/>
</dbReference>
<reference evidence="1" key="1">
    <citation type="submission" date="2022-02" db="EMBL/GenBank/DDBJ databases">
        <title>Plant Genome Project.</title>
        <authorList>
            <person name="Zhang R.-G."/>
        </authorList>
    </citation>
    <scope>NUCLEOTIDE SEQUENCE</scope>
    <source>
        <strain evidence="1">AT1</strain>
    </source>
</reference>
<accession>A0ACC0N3K7</accession>
<dbReference type="EMBL" id="CM046394">
    <property type="protein sequence ID" value="KAI8547750.1"/>
    <property type="molecule type" value="Genomic_DNA"/>
</dbReference>